<organism evidence="1 2">
    <name type="scientific">Gigaspora margarita</name>
    <dbReference type="NCBI Taxonomy" id="4874"/>
    <lineage>
        <taxon>Eukaryota</taxon>
        <taxon>Fungi</taxon>
        <taxon>Fungi incertae sedis</taxon>
        <taxon>Mucoromycota</taxon>
        <taxon>Glomeromycotina</taxon>
        <taxon>Glomeromycetes</taxon>
        <taxon>Diversisporales</taxon>
        <taxon>Gigasporaceae</taxon>
        <taxon>Gigaspora</taxon>
    </lineage>
</organism>
<reference evidence="1 2" key="1">
    <citation type="submission" date="2021-06" db="EMBL/GenBank/DDBJ databases">
        <authorList>
            <person name="Kallberg Y."/>
            <person name="Tangrot J."/>
            <person name="Rosling A."/>
        </authorList>
    </citation>
    <scope>NUCLEOTIDE SEQUENCE [LARGE SCALE GENOMIC DNA]</scope>
    <source>
        <strain evidence="1 2">120-4 pot B 10/14</strain>
    </source>
</reference>
<name>A0ABN7V192_GIGMA</name>
<accession>A0ABN7V192</accession>
<comment type="caution">
    <text evidence="1">The sequence shown here is derived from an EMBL/GenBank/DDBJ whole genome shotgun (WGS) entry which is preliminary data.</text>
</comment>
<evidence type="ECO:0000313" key="2">
    <source>
        <dbReference type="Proteomes" id="UP000789901"/>
    </source>
</evidence>
<dbReference type="EMBL" id="CAJVQB010007491">
    <property type="protein sequence ID" value="CAG8704322.1"/>
    <property type="molecule type" value="Genomic_DNA"/>
</dbReference>
<evidence type="ECO:0000313" key="1">
    <source>
        <dbReference type="EMBL" id="CAG8704322.1"/>
    </source>
</evidence>
<proteinExistence type="predicted"/>
<dbReference type="Proteomes" id="UP000789901">
    <property type="component" value="Unassembled WGS sequence"/>
</dbReference>
<sequence>EDAIKNLLEMHVANLEPNCNLGDNAGYICLQSLPGFGSLYKFSPLQLQKITKNYVFEKPNPSLTIYTQPTKNLNHFPFFYSSQEEVRLIIILYIIQPLTLS</sequence>
<feature type="non-terminal residue" evidence="1">
    <location>
        <position position="1"/>
    </location>
</feature>
<keyword evidence="2" id="KW-1185">Reference proteome</keyword>
<protein>
    <submittedName>
        <fullName evidence="1">32240_t:CDS:1</fullName>
    </submittedName>
</protein>
<gene>
    <name evidence="1" type="ORF">GMARGA_LOCUS12335</name>
</gene>